<name>A0A6J5LGW9_9CAUD</name>
<gene>
    <name evidence="1" type="ORF">UFOVP265_5</name>
</gene>
<evidence type="ECO:0000313" key="1">
    <source>
        <dbReference type="EMBL" id="CAB4133918.1"/>
    </source>
</evidence>
<proteinExistence type="predicted"/>
<sequence>MPITGQIPLPESGFDSFLDAMKQTQENKLRSAQAQREQARANLPFGGEIPPGPAGQTVGLEMVKMLYGQDSPQYQQAKRMYDLNQQSTEARVNYQNILSGTAPKRFSTNLGKTAQEFEDIKSGFLPGTRTPLNEEQKEYYGGKYGSSLLKSTSDTDTRKKNLYAHNMDITLSKINPEALTQYSGLEGATRLLKDRANSQSGKANTQYKEYEKSLTAAKTLAKQVRQFYGDSITSGVQEGLKQLTNPSSWMKSPEIALSNYNAFVDLLRSEAKTYQQATESPNIYGGKNENNENVAVSQNREPGTSTIEKTANIDGVEYAYFNGAWHKRRS</sequence>
<organism evidence="1">
    <name type="scientific">uncultured Caudovirales phage</name>
    <dbReference type="NCBI Taxonomy" id="2100421"/>
    <lineage>
        <taxon>Viruses</taxon>
        <taxon>Duplodnaviria</taxon>
        <taxon>Heunggongvirae</taxon>
        <taxon>Uroviricota</taxon>
        <taxon>Caudoviricetes</taxon>
        <taxon>Peduoviridae</taxon>
        <taxon>Maltschvirus</taxon>
        <taxon>Maltschvirus maltsch</taxon>
    </lineage>
</organism>
<protein>
    <submittedName>
        <fullName evidence="1">Uncharacterized protein</fullName>
    </submittedName>
</protein>
<dbReference type="EMBL" id="LR796278">
    <property type="protein sequence ID" value="CAB4133918.1"/>
    <property type="molecule type" value="Genomic_DNA"/>
</dbReference>
<reference evidence="1" key="1">
    <citation type="submission" date="2020-04" db="EMBL/GenBank/DDBJ databases">
        <authorList>
            <person name="Chiriac C."/>
            <person name="Salcher M."/>
            <person name="Ghai R."/>
            <person name="Kavagutti S V."/>
        </authorList>
    </citation>
    <scope>NUCLEOTIDE SEQUENCE</scope>
</reference>
<accession>A0A6J5LGW9</accession>